<name>A0A843TG48_COLES</name>
<evidence type="ECO:0000313" key="2">
    <source>
        <dbReference type="Proteomes" id="UP000652761"/>
    </source>
</evidence>
<reference evidence="1" key="1">
    <citation type="submission" date="2017-07" db="EMBL/GenBank/DDBJ databases">
        <title>Taro Niue Genome Assembly and Annotation.</title>
        <authorList>
            <person name="Atibalentja N."/>
            <person name="Keating K."/>
            <person name="Fields C.J."/>
        </authorList>
    </citation>
    <scope>NUCLEOTIDE SEQUENCE</scope>
    <source>
        <strain evidence="1">Niue_2</strain>
        <tissue evidence="1">Leaf</tissue>
    </source>
</reference>
<evidence type="ECO:0000313" key="1">
    <source>
        <dbReference type="EMBL" id="MQL68000.1"/>
    </source>
</evidence>
<gene>
    <name evidence="1" type="ORF">Taro_000228</name>
</gene>
<dbReference type="AlphaFoldDB" id="A0A843TG48"/>
<protein>
    <submittedName>
        <fullName evidence="1">Uncharacterized protein</fullName>
    </submittedName>
</protein>
<sequence length="140" mass="15855">MNIDHARIFFQAEPVLYGSFFLPAREYFGHTRICTFKTHQRAAHSAAVPPLPNGGGGDGTEAGAGFIALIPNYECWLGAEWSWDLVLLLCLLLLCLLLRRLHLFNADERRIAELLPQCQRQTRRVDLVSDHHQEVLALSF</sequence>
<proteinExistence type="predicted"/>
<organism evidence="1 2">
    <name type="scientific">Colocasia esculenta</name>
    <name type="common">Wild taro</name>
    <name type="synonym">Arum esculentum</name>
    <dbReference type="NCBI Taxonomy" id="4460"/>
    <lineage>
        <taxon>Eukaryota</taxon>
        <taxon>Viridiplantae</taxon>
        <taxon>Streptophyta</taxon>
        <taxon>Embryophyta</taxon>
        <taxon>Tracheophyta</taxon>
        <taxon>Spermatophyta</taxon>
        <taxon>Magnoliopsida</taxon>
        <taxon>Liliopsida</taxon>
        <taxon>Araceae</taxon>
        <taxon>Aroideae</taxon>
        <taxon>Colocasieae</taxon>
        <taxon>Colocasia</taxon>
    </lineage>
</organism>
<dbReference type="EMBL" id="NMUH01000005">
    <property type="protein sequence ID" value="MQL68000.1"/>
    <property type="molecule type" value="Genomic_DNA"/>
</dbReference>
<keyword evidence="2" id="KW-1185">Reference proteome</keyword>
<accession>A0A843TG48</accession>
<dbReference type="Proteomes" id="UP000652761">
    <property type="component" value="Unassembled WGS sequence"/>
</dbReference>
<comment type="caution">
    <text evidence="1">The sequence shown here is derived from an EMBL/GenBank/DDBJ whole genome shotgun (WGS) entry which is preliminary data.</text>
</comment>